<accession>A0ABY7QUH0</accession>
<dbReference type="InterPro" id="IPR019734">
    <property type="entry name" value="TPR_rpt"/>
</dbReference>
<dbReference type="SUPFAM" id="SSF48452">
    <property type="entry name" value="TPR-like"/>
    <property type="match status" value="1"/>
</dbReference>
<reference evidence="1 2" key="1">
    <citation type="submission" date="2023-01" db="EMBL/GenBank/DDBJ databases">
        <authorList>
            <person name="Lee S.H."/>
            <person name="Jung H.S."/>
            <person name="Yun J.U."/>
        </authorList>
    </citation>
    <scope>NUCLEOTIDE SEQUENCE [LARGE SCALE GENOMIC DNA]</scope>
    <source>
        <strain evidence="1 2">CBA3646</strain>
    </source>
</reference>
<evidence type="ECO:0000313" key="1">
    <source>
        <dbReference type="EMBL" id="WBW49543.1"/>
    </source>
</evidence>
<evidence type="ECO:0000313" key="2">
    <source>
        <dbReference type="Proteomes" id="UP001210339"/>
    </source>
</evidence>
<dbReference type="RefSeq" id="WP_271191075.1">
    <property type="nucleotide sequence ID" value="NZ_CP115667.1"/>
</dbReference>
<dbReference type="Pfam" id="PF13181">
    <property type="entry name" value="TPR_8"/>
    <property type="match status" value="1"/>
</dbReference>
<keyword evidence="2" id="KW-1185">Reference proteome</keyword>
<name>A0ABY7QUH0_9FIRM</name>
<dbReference type="EMBL" id="CP115667">
    <property type="protein sequence ID" value="WBW49543.1"/>
    <property type="molecule type" value="Genomic_DNA"/>
</dbReference>
<dbReference type="SUPFAM" id="SSF81901">
    <property type="entry name" value="HCP-like"/>
    <property type="match status" value="1"/>
</dbReference>
<sequence length="358" mass="40979">MNKNEQLKDIVFIELKEPMVIGTITIPTIPLPVRLTSLVTGIKSGDLEENFNLLRVTEGIVYLLGIEPDFKYKDEYRAIIHILNNPKDYILALAKTYYDNDKLDEARTYLNAESALLDSDADVAFTKLNIDEELFSLRQEELNDDERSAWIAQLVQGYEHLCDIGYTLAYYKLGYINHNLGNELKAYLYFKKFLETTDNEELKNDVRLLIDDIKDSARMEEAETYLSYGKFAQAASALDEVSASYPQLDKLYYYKSLVAYNGGQHNEALRWVLQALELNKEEAYYNQKALILLSVGNNIAAEDTYREGIATFPSSYTMLYNLGILLINMGRRDGIDYLKQANAIEPSDTLAQMIDTYI</sequence>
<dbReference type="Proteomes" id="UP001210339">
    <property type="component" value="Chromosome"/>
</dbReference>
<gene>
    <name evidence="1" type="ORF">O6R05_05985</name>
</gene>
<organism evidence="1 2">
    <name type="scientific">Peptoniphilus equinus</name>
    <dbReference type="NCBI Taxonomy" id="3016343"/>
    <lineage>
        <taxon>Bacteria</taxon>
        <taxon>Bacillati</taxon>
        <taxon>Bacillota</taxon>
        <taxon>Tissierellia</taxon>
        <taxon>Tissierellales</taxon>
        <taxon>Peptoniphilaceae</taxon>
        <taxon>Peptoniphilus</taxon>
    </lineage>
</organism>
<dbReference type="Pfam" id="PF13432">
    <property type="entry name" value="TPR_16"/>
    <property type="match status" value="1"/>
</dbReference>
<dbReference type="InterPro" id="IPR011990">
    <property type="entry name" value="TPR-like_helical_dom_sf"/>
</dbReference>
<protein>
    <submittedName>
        <fullName evidence="1">Tetratricopeptide repeat protein</fullName>
    </submittedName>
</protein>
<dbReference type="Gene3D" id="1.25.40.10">
    <property type="entry name" value="Tetratricopeptide repeat domain"/>
    <property type="match status" value="2"/>
</dbReference>
<proteinExistence type="predicted"/>